<organism evidence="1 2">
    <name type="scientific">Thermosporothrix hazakensis</name>
    <dbReference type="NCBI Taxonomy" id="644383"/>
    <lineage>
        <taxon>Bacteria</taxon>
        <taxon>Bacillati</taxon>
        <taxon>Chloroflexota</taxon>
        <taxon>Ktedonobacteria</taxon>
        <taxon>Ktedonobacterales</taxon>
        <taxon>Thermosporotrichaceae</taxon>
        <taxon>Thermosporothrix</taxon>
    </lineage>
</organism>
<evidence type="ECO:0008006" key="3">
    <source>
        <dbReference type="Google" id="ProtNLM"/>
    </source>
</evidence>
<accession>A0A326TSC8</accession>
<evidence type="ECO:0000313" key="2">
    <source>
        <dbReference type="Proteomes" id="UP000248806"/>
    </source>
</evidence>
<evidence type="ECO:0000313" key="1">
    <source>
        <dbReference type="EMBL" id="PZW18083.1"/>
    </source>
</evidence>
<dbReference type="EMBL" id="QKUF01000061">
    <property type="protein sequence ID" value="PZW18083.1"/>
    <property type="molecule type" value="Genomic_DNA"/>
</dbReference>
<protein>
    <recommendedName>
        <fullName evidence="3">Transposase</fullName>
    </recommendedName>
</protein>
<proteinExistence type="predicted"/>
<dbReference type="Proteomes" id="UP000248806">
    <property type="component" value="Unassembled WGS sequence"/>
</dbReference>
<reference evidence="1 2" key="1">
    <citation type="submission" date="2018-06" db="EMBL/GenBank/DDBJ databases">
        <title>Genomic Encyclopedia of Archaeal and Bacterial Type Strains, Phase II (KMG-II): from individual species to whole genera.</title>
        <authorList>
            <person name="Goeker M."/>
        </authorList>
    </citation>
    <scope>NUCLEOTIDE SEQUENCE [LARGE SCALE GENOMIC DNA]</scope>
    <source>
        <strain evidence="1 2">ATCC BAA-1881</strain>
    </source>
</reference>
<sequence length="87" mass="9839">MKTVITARRKLQPTKEQFAALRATQLAYRDALKLVSQYAFAHGKLSNKIALQATPLRRSARAFSSLPNWSARSVARWERPPKGYAPQ</sequence>
<comment type="caution">
    <text evidence="1">The sequence shown here is derived from an EMBL/GenBank/DDBJ whole genome shotgun (WGS) entry which is preliminary data.</text>
</comment>
<gene>
    <name evidence="1" type="ORF">EI42_06354</name>
</gene>
<dbReference type="AlphaFoldDB" id="A0A326TSC8"/>
<keyword evidence="2" id="KW-1185">Reference proteome</keyword>
<name>A0A326TSC8_THEHA</name>